<dbReference type="Proteomes" id="UP000198280">
    <property type="component" value="Unassembled WGS sequence"/>
</dbReference>
<evidence type="ECO:0000313" key="3">
    <source>
        <dbReference type="EMBL" id="SNT50770.1"/>
    </source>
</evidence>
<dbReference type="InterPro" id="IPR025161">
    <property type="entry name" value="IS402-like_dom"/>
</dbReference>
<dbReference type="PANTHER" id="PTHR46637:SF1">
    <property type="entry name" value="BLL5188 PROTEIN"/>
    <property type="match status" value="1"/>
</dbReference>
<evidence type="ECO:0000313" key="4">
    <source>
        <dbReference type="Proteomes" id="UP000198280"/>
    </source>
</evidence>
<dbReference type="Pfam" id="PF13340">
    <property type="entry name" value="DUF4096"/>
    <property type="match status" value="1"/>
</dbReference>
<organism evidence="3 4">
    <name type="scientific">Actinacidiphila glaucinigra</name>
    <dbReference type="NCBI Taxonomy" id="235986"/>
    <lineage>
        <taxon>Bacteria</taxon>
        <taxon>Bacillati</taxon>
        <taxon>Actinomycetota</taxon>
        <taxon>Actinomycetes</taxon>
        <taxon>Kitasatosporales</taxon>
        <taxon>Streptomycetaceae</taxon>
        <taxon>Actinacidiphila</taxon>
    </lineage>
</organism>
<reference evidence="3 4" key="1">
    <citation type="submission" date="2017-06" db="EMBL/GenBank/DDBJ databases">
        <authorList>
            <person name="Kim H.J."/>
            <person name="Triplett B.A."/>
        </authorList>
    </citation>
    <scope>NUCLEOTIDE SEQUENCE [LARGE SCALE GENOMIC DNA]</scope>
    <source>
        <strain evidence="3 4">CGMCC 4.1858</strain>
    </source>
</reference>
<dbReference type="AlphaFoldDB" id="A0A239N7Q8"/>
<feature type="region of interest" description="Disordered" evidence="1">
    <location>
        <begin position="94"/>
        <end position="117"/>
    </location>
</feature>
<proteinExistence type="predicted"/>
<accession>A0A239N7Q8</accession>
<gene>
    <name evidence="3" type="ORF">SAMN05216252_13247</name>
</gene>
<name>A0A239N7Q8_9ACTN</name>
<keyword evidence="4" id="KW-1185">Reference proteome</keyword>
<protein>
    <submittedName>
        <fullName evidence="3">Putative transposase of IS4/5 family</fullName>
    </submittedName>
</protein>
<dbReference type="PANTHER" id="PTHR46637">
    <property type="entry name" value="TIS1421-TRANSPOSASE PROTEIN A"/>
    <property type="match status" value="1"/>
</dbReference>
<evidence type="ECO:0000256" key="1">
    <source>
        <dbReference type="SAM" id="MobiDB-lite"/>
    </source>
</evidence>
<feature type="domain" description="Insertion element IS402-like" evidence="2">
    <location>
        <begin position="2"/>
        <end position="67"/>
    </location>
</feature>
<feature type="compositionally biased region" description="Low complexity" evidence="1">
    <location>
        <begin position="104"/>
        <end position="113"/>
    </location>
</feature>
<sequence>MLEPLLPVRKKAGRPAVWTRRQLIDGIRFRVRTGVPWRDVPEQYGSWGRVYELFRRWQRDGTWQRVFTQLQARADAKDLIGWDLDVDASATVHRTRRRAEGRRCPAPARTTPPTSKPDVLVTFEAASGSTLTVR</sequence>
<evidence type="ECO:0000259" key="2">
    <source>
        <dbReference type="Pfam" id="PF13340"/>
    </source>
</evidence>
<dbReference type="InterPro" id="IPR052909">
    <property type="entry name" value="Transposase_6_like"/>
</dbReference>
<dbReference type="EMBL" id="FZOF01000032">
    <property type="protein sequence ID" value="SNT50770.1"/>
    <property type="molecule type" value="Genomic_DNA"/>
</dbReference>